<feature type="transmembrane region" description="Helical" evidence="2">
    <location>
        <begin position="55"/>
        <end position="76"/>
    </location>
</feature>
<proteinExistence type="predicted"/>
<organism evidence="4 5">
    <name type="scientific">Streptomyces collinus (strain DSM 40733 / Tue 365)</name>
    <dbReference type="NCBI Taxonomy" id="1214242"/>
    <lineage>
        <taxon>Bacteria</taxon>
        <taxon>Bacillati</taxon>
        <taxon>Actinomycetota</taxon>
        <taxon>Actinomycetes</taxon>
        <taxon>Kitasatosporales</taxon>
        <taxon>Streptomycetaceae</taxon>
        <taxon>Streptomyces</taxon>
    </lineage>
</organism>
<evidence type="ECO:0000313" key="4">
    <source>
        <dbReference type="EMBL" id="AGS67007.1"/>
    </source>
</evidence>
<name>S5V949_STRC3</name>
<dbReference type="PROSITE" id="PS51178">
    <property type="entry name" value="PASTA"/>
    <property type="match status" value="1"/>
</dbReference>
<dbReference type="CDD" id="cd06577">
    <property type="entry name" value="PASTA_pknB"/>
    <property type="match status" value="1"/>
</dbReference>
<reference evidence="4 5" key="2">
    <citation type="journal article" date="2013" name="J. Biotechnol.">
        <title>Complete genome sequence of the kirromycin producer Streptomyces collinus Tu 365 consisting of a linear chromosome and two linear plasmids.</title>
        <authorList>
            <person name="Ruckert C."/>
            <person name="Szczepanowski R."/>
            <person name="Albersmeier A."/>
            <person name="Goesmann A."/>
            <person name="Iftime D."/>
            <person name="Musiol E.M."/>
            <person name="Blin K."/>
            <person name="Wohlleben W."/>
            <person name="Puhler A."/>
            <person name="Kalinowski J."/>
            <person name="Weber T."/>
        </authorList>
    </citation>
    <scope>NUCLEOTIDE SEQUENCE [LARGE SCALE GENOMIC DNA]</scope>
    <source>
        <strain evidence="5">DSM 40733 / Tue 365</strain>
    </source>
</reference>
<dbReference type="PATRIC" id="fig|1214242.5.peg.173"/>
<evidence type="ECO:0000256" key="1">
    <source>
        <dbReference type="SAM" id="MobiDB-lite"/>
    </source>
</evidence>
<keyword evidence="2" id="KW-0472">Membrane</keyword>
<evidence type="ECO:0000259" key="3">
    <source>
        <dbReference type="PROSITE" id="PS51178"/>
    </source>
</evidence>
<protein>
    <recommendedName>
        <fullName evidence="3">PASTA domain-containing protein</fullName>
    </recommendedName>
</protein>
<feature type="domain" description="PASTA" evidence="3">
    <location>
        <begin position="121"/>
        <end position="184"/>
    </location>
</feature>
<accession>S5V949</accession>
<dbReference type="STRING" id="1214242.B446_00845"/>
<sequence length="184" mass="18984">MGVLRLQTDDPATISWGHVQVLLWILLSTVVAIGIVLVVARRVVPGRTVSSNSVVRSWVAMALVTGLMAFCAVAFAVRDTNLRSTLIGALAAAVGSAVAFYFSGKAAEDARKDVLSAAFGGEEVVPDLIRCTKDEAAVKLGGTTLKLELAPDSGPSAAPAAISRQDPAKGATVPRGTAVKVTFP</sequence>
<reference evidence="5" key="1">
    <citation type="submission" date="2012-10" db="EMBL/GenBank/DDBJ databases">
        <title>The complete genome sequence of Streptomyces collinus Tu 365.</title>
        <authorList>
            <person name="Ruckert C."/>
            <person name="Szczepanowski R."/>
            <person name="Goesmann A."/>
            <person name="Pross E.K."/>
            <person name="Musiol E.M."/>
            <person name="Blin K."/>
            <person name="Wohlleben W."/>
            <person name="Puhler A."/>
            <person name="Weber T."/>
            <person name="Kalinowski J."/>
        </authorList>
    </citation>
    <scope>NUCLEOTIDE SEQUENCE [LARGE SCALE GENOMIC DNA]</scope>
    <source>
        <strain evidence="5">DSM 40733 / Tue 365</strain>
    </source>
</reference>
<evidence type="ECO:0000256" key="2">
    <source>
        <dbReference type="SAM" id="Phobius"/>
    </source>
</evidence>
<dbReference type="Proteomes" id="UP000015423">
    <property type="component" value="Chromosome"/>
</dbReference>
<keyword evidence="2" id="KW-0812">Transmembrane</keyword>
<dbReference type="Pfam" id="PF03793">
    <property type="entry name" value="PASTA"/>
    <property type="match status" value="1"/>
</dbReference>
<feature type="region of interest" description="Disordered" evidence="1">
    <location>
        <begin position="152"/>
        <end position="175"/>
    </location>
</feature>
<dbReference type="InterPro" id="IPR005543">
    <property type="entry name" value="PASTA_dom"/>
</dbReference>
<keyword evidence="5" id="KW-1185">Reference proteome</keyword>
<gene>
    <name evidence="4" type="ORF">B446_00845</name>
</gene>
<dbReference type="EMBL" id="CP006259">
    <property type="protein sequence ID" value="AGS67007.1"/>
    <property type="molecule type" value="Genomic_DNA"/>
</dbReference>
<dbReference type="HOGENOM" id="CLU_1502613_0_0_11"/>
<evidence type="ECO:0000313" key="5">
    <source>
        <dbReference type="Proteomes" id="UP000015423"/>
    </source>
</evidence>
<dbReference type="KEGG" id="sci:B446_00845"/>
<feature type="transmembrane region" description="Helical" evidence="2">
    <location>
        <begin position="82"/>
        <end position="102"/>
    </location>
</feature>
<dbReference type="Gene3D" id="3.30.10.20">
    <property type="match status" value="1"/>
</dbReference>
<feature type="transmembrane region" description="Helical" evidence="2">
    <location>
        <begin position="21"/>
        <end position="43"/>
    </location>
</feature>
<dbReference type="AlphaFoldDB" id="S5V949"/>
<keyword evidence="2" id="KW-1133">Transmembrane helix</keyword>
<feature type="compositionally biased region" description="Low complexity" evidence="1">
    <location>
        <begin position="152"/>
        <end position="163"/>
    </location>
</feature>
<dbReference type="eggNOG" id="ENOG5031I0G">
    <property type="taxonomic scope" value="Bacteria"/>
</dbReference>
<dbReference type="RefSeq" id="WP_020937494.1">
    <property type="nucleotide sequence ID" value="NC_021985.1"/>
</dbReference>